<protein>
    <recommendedName>
        <fullName evidence="10">Aquaporin</fullName>
    </recommendedName>
</protein>
<keyword evidence="4 7" id="KW-1133">Transmembrane helix</keyword>
<dbReference type="GO" id="GO:0016020">
    <property type="term" value="C:membrane"/>
    <property type="evidence" value="ECO:0007669"/>
    <property type="project" value="UniProtKB-SubCell"/>
</dbReference>
<evidence type="ECO:0008006" key="10">
    <source>
        <dbReference type="Google" id="ProtNLM"/>
    </source>
</evidence>
<dbReference type="InterPro" id="IPR034294">
    <property type="entry name" value="Aquaporin_transptr"/>
</dbReference>
<gene>
    <name evidence="8" type="ORF">ABMA28_014588</name>
</gene>
<evidence type="ECO:0000256" key="2">
    <source>
        <dbReference type="ARBA" id="ARBA00006175"/>
    </source>
</evidence>
<dbReference type="EMBL" id="JBEDNZ010000005">
    <property type="protein sequence ID" value="KAL0842494.1"/>
    <property type="molecule type" value="Genomic_DNA"/>
</dbReference>
<organism evidence="8 9">
    <name type="scientific">Loxostege sticticalis</name>
    <name type="common">Beet webworm moth</name>
    <dbReference type="NCBI Taxonomy" id="481309"/>
    <lineage>
        <taxon>Eukaryota</taxon>
        <taxon>Metazoa</taxon>
        <taxon>Ecdysozoa</taxon>
        <taxon>Arthropoda</taxon>
        <taxon>Hexapoda</taxon>
        <taxon>Insecta</taxon>
        <taxon>Pterygota</taxon>
        <taxon>Neoptera</taxon>
        <taxon>Endopterygota</taxon>
        <taxon>Lepidoptera</taxon>
        <taxon>Glossata</taxon>
        <taxon>Ditrysia</taxon>
        <taxon>Pyraloidea</taxon>
        <taxon>Crambidae</taxon>
        <taxon>Pyraustinae</taxon>
        <taxon>Loxostege</taxon>
    </lineage>
</organism>
<evidence type="ECO:0000256" key="6">
    <source>
        <dbReference type="RuleBase" id="RU000477"/>
    </source>
</evidence>
<evidence type="ECO:0000313" key="9">
    <source>
        <dbReference type="Proteomes" id="UP001549921"/>
    </source>
</evidence>
<dbReference type="SUPFAM" id="SSF81338">
    <property type="entry name" value="Aquaporin-like"/>
    <property type="match status" value="1"/>
</dbReference>
<comment type="subcellular location">
    <subcellularLocation>
        <location evidence="1">Membrane</location>
        <topology evidence="1">Multi-pass membrane protein</topology>
    </subcellularLocation>
</comment>
<evidence type="ECO:0000256" key="1">
    <source>
        <dbReference type="ARBA" id="ARBA00004141"/>
    </source>
</evidence>
<evidence type="ECO:0000256" key="7">
    <source>
        <dbReference type="SAM" id="Phobius"/>
    </source>
</evidence>
<feature type="transmembrane region" description="Helical" evidence="7">
    <location>
        <begin position="239"/>
        <end position="259"/>
    </location>
</feature>
<reference evidence="8 9" key="1">
    <citation type="submission" date="2024-06" db="EMBL/GenBank/DDBJ databases">
        <title>A chromosome-level genome assembly of beet webworm, Loxostege sticticalis.</title>
        <authorList>
            <person name="Zhang Y."/>
        </authorList>
    </citation>
    <scope>NUCLEOTIDE SEQUENCE [LARGE SCALE GENOMIC DNA]</scope>
    <source>
        <strain evidence="8">AQ028</strain>
        <tissue evidence="8">Male pupae</tissue>
    </source>
</reference>
<dbReference type="PANTHER" id="PTHR19139:SF199">
    <property type="entry name" value="MIP17260P"/>
    <property type="match status" value="1"/>
</dbReference>
<keyword evidence="5 7" id="KW-0472">Membrane</keyword>
<evidence type="ECO:0000256" key="3">
    <source>
        <dbReference type="ARBA" id="ARBA00022692"/>
    </source>
</evidence>
<dbReference type="Proteomes" id="UP001549921">
    <property type="component" value="Unassembled WGS sequence"/>
</dbReference>
<evidence type="ECO:0000313" key="8">
    <source>
        <dbReference type="EMBL" id="KAL0842494.1"/>
    </source>
</evidence>
<feature type="transmembrane region" description="Helical" evidence="7">
    <location>
        <begin position="199"/>
        <end position="219"/>
    </location>
</feature>
<proteinExistence type="inferred from homology"/>
<accession>A0ABD0THC2</accession>
<evidence type="ECO:0000256" key="5">
    <source>
        <dbReference type="ARBA" id="ARBA00023136"/>
    </source>
</evidence>
<dbReference type="PRINTS" id="PR00783">
    <property type="entry name" value="MINTRINSICP"/>
</dbReference>
<dbReference type="AlphaFoldDB" id="A0ABD0THC2"/>
<keyword evidence="3 6" id="KW-0812">Transmembrane</keyword>
<evidence type="ECO:0000256" key="4">
    <source>
        <dbReference type="ARBA" id="ARBA00022989"/>
    </source>
</evidence>
<dbReference type="PANTHER" id="PTHR19139">
    <property type="entry name" value="AQUAPORIN TRANSPORTER"/>
    <property type="match status" value="1"/>
</dbReference>
<feature type="transmembrane region" description="Helical" evidence="7">
    <location>
        <begin position="43"/>
        <end position="66"/>
    </location>
</feature>
<comment type="similarity">
    <text evidence="2 6">Belongs to the MIP/aquaporin (TC 1.A.8) family.</text>
</comment>
<dbReference type="InterPro" id="IPR000425">
    <property type="entry name" value="MIP"/>
</dbReference>
<keyword evidence="6" id="KW-0813">Transport</keyword>
<sequence>MFGDSRDVSSEERGSLSRLACVCGACEPDGGKGSASSSGGSSVWQMAAAEALGTALLVLLSCLAACSAPAAPLLHRALAGGLVVTLLVQCFDHISCAFLNPTVTLAAALRGRVARGAAAALVGAQLAGACAGAGALRLLAPPAQDEATAAAALCLTLPADNISVYKAVAIEAVLGGCLALANCASWDARNRLITDSWPARIGLIVAGLSLAAGELTGASMNPARSFGPALWAANFDRQWVYWVGPLSGSLLCSVLYSCVWPAAPHAPARAHPGPCACASPGACACAKRCRAHPHAVGKQRPV</sequence>
<name>A0ABD0THC2_LOXSC</name>
<comment type="caution">
    <text evidence="8">The sequence shown here is derived from an EMBL/GenBank/DDBJ whole genome shotgun (WGS) entry which is preliminary data.</text>
</comment>
<dbReference type="InterPro" id="IPR023271">
    <property type="entry name" value="Aquaporin-like"/>
</dbReference>
<dbReference type="Pfam" id="PF00230">
    <property type="entry name" value="MIP"/>
    <property type="match status" value="1"/>
</dbReference>
<dbReference type="Gene3D" id="1.20.1080.10">
    <property type="entry name" value="Glycerol uptake facilitator protein"/>
    <property type="match status" value="1"/>
</dbReference>